<evidence type="ECO:0000256" key="2">
    <source>
        <dbReference type="ARBA" id="ARBA00022561"/>
    </source>
</evidence>
<dbReference type="InterPro" id="IPR001517">
    <property type="entry name" value="Luteo_coat"/>
</dbReference>
<dbReference type="GO" id="GO:0019028">
    <property type="term" value="C:viral capsid"/>
    <property type="evidence" value="ECO:0007669"/>
    <property type="project" value="UniProtKB-KW"/>
</dbReference>
<evidence type="ECO:0000256" key="4">
    <source>
        <dbReference type="SAM" id="MobiDB-lite"/>
    </source>
</evidence>
<name>A0A6M4ELE3_9TOMB</name>
<organism evidence="5">
    <name type="scientific">Soybean dwarf virus</name>
    <dbReference type="NCBI Taxonomy" id="12049"/>
    <lineage>
        <taxon>Viruses</taxon>
        <taxon>Riboviria</taxon>
        <taxon>Orthornavirae</taxon>
        <taxon>Kitrinoviricota</taxon>
        <taxon>Tolucaviricetes</taxon>
        <taxon>Tolivirales</taxon>
        <taxon>Tombusviridae</taxon>
        <taxon>Regressovirinae</taxon>
        <taxon>Luteovirus</taxon>
        <taxon>Luteovirus glycinis</taxon>
    </lineage>
</organism>
<dbReference type="GO" id="GO:0005198">
    <property type="term" value="F:structural molecule activity"/>
    <property type="evidence" value="ECO:0007669"/>
    <property type="project" value="InterPro"/>
</dbReference>
<comment type="subcellular location">
    <subcellularLocation>
        <location evidence="1">Virion</location>
    </subcellularLocation>
</comment>
<evidence type="ECO:0000256" key="3">
    <source>
        <dbReference type="ARBA" id="ARBA00022844"/>
    </source>
</evidence>
<evidence type="ECO:0000256" key="1">
    <source>
        <dbReference type="ARBA" id="ARBA00004328"/>
    </source>
</evidence>
<evidence type="ECO:0000313" key="5">
    <source>
        <dbReference type="EMBL" id="QJQ82518.1"/>
    </source>
</evidence>
<dbReference type="EMBL" id="MN412737">
    <property type="protein sequence ID" value="QJQ82518.1"/>
    <property type="molecule type" value="Genomic_RNA"/>
</dbReference>
<accession>A0A6M4ELE3</accession>
<feature type="compositionally biased region" description="Gly residues" evidence="4">
    <location>
        <begin position="50"/>
        <end position="60"/>
    </location>
</feature>
<dbReference type="Pfam" id="PF00894">
    <property type="entry name" value="Luteo_coat"/>
    <property type="match status" value="1"/>
</dbReference>
<protein>
    <submittedName>
        <fullName evidence="5">Coat protein</fullName>
    </submittedName>
</protein>
<feature type="region of interest" description="Disordered" evidence="4">
    <location>
        <begin position="1"/>
        <end position="71"/>
    </location>
</feature>
<sequence length="200" mass="22133">MVAVSNVTIQRRRNRRAARSAPRVQLMAIPTTTGATQRRRRQRRRRRNNRGGGNISGGSGKAHTFQFSKDGINGSSKGTITFGPSLSECKPLSDGILKAYHEYKITSILLQFISEASSTSSGSIAYELDPHCKYSEIQSLLNKFSITKSGSKRFPTKVINGLEWHDTSEDQFKVHYKGNGDTKIAGSFKITVVVLTQNPK</sequence>
<dbReference type="InterPro" id="IPR029053">
    <property type="entry name" value="Viral_coat"/>
</dbReference>
<dbReference type="PRINTS" id="PR00915">
    <property type="entry name" value="LUTEOGP1COAT"/>
</dbReference>
<feature type="compositionally biased region" description="Basic residues" evidence="4">
    <location>
        <begin position="37"/>
        <end position="49"/>
    </location>
</feature>
<keyword evidence="3" id="KW-0946">Virion</keyword>
<gene>
    <name evidence="5" type="ORF">SBDV_gp4</name>
</gene>
<keyword evidence="2 5" id="KW-0167">Capsid protein</keyword>
<reference evidence="5" key="1">
    <citation type="submission" date="2019-09" db="EMBL/GenBank/DDBJ databases">
        <title>Pea Virome.</title>
        <authorList>
            <person name="Gaafar Y.Z.A."/>
            <person name="Ziebell H."/>
        </authorList>
    </citation>
    <scope>NUCLEOTIDE SEQUENCE</scope>
    <source>
        <strain evidence="5">SBDV/Kreis Stormarn_16</strain>
    </source>
</reference>
<dbReference type="Gene3D" id="2.60.120.20">
    <property type="match status" value="1"/>
</dbReference>
<proteinExistence type="predicted"/>